<proteinExistence type="predicted"/>
<reference evidence="1 2" key="1">
    <citation type="submission" date="2022-09" db="EMBL/GenBank/DDBJ databases">
        <title>The outer-membrane cytochrome OmcA is essential for infection of Shewanella oneidensis by a zebrafish-associated bacteriophage.</title>
        <authorList>
            <person name="Grenfell A.W."/>
            <person name="Intile P."/>
            <person name="Mcfarlane J."/>
            <person name="Leung D."/>
            <person name="Abdalla K."/>
            <person name="Wold M."/>
            <person name="Kees E."/>
            <person name="Gralnick J."/>
        </authorList>
    </citation>
    <scope>NUCLEOTIDE SEQUENCE [LARGE SCALE GENOMIC DNA]</scope>
    <source>
        <strain evidence="1 2">NF-5</strain>
    </source>
</reference>
<protein>
    <recommendedName>
        <fullName evidence="3">Molecular chaperone Tir</fullName>
    </recommendedName>
</protein>
<evidence type="ECO:0008006" key="3">
    <source>
        <dbReference type="Google" id="ProtNLM"/>
    </source>
</evidence>
<dbReference type="RefSeq" id="WP_282679570.1">
    <property type="nucleotide sequence ID" value="NZ_CP106875.1"/>
</dbReference>
<comment type="caution">
    <text evidence="1">The sequence shown here is derived from an EMBL/GenBank/DDBJ whole genome shotgun (WGS) entry which is preliminary data.</text>
</comment>
<organism evidence="1 2">
    <name type="scientific">Shewanella xiamenensis</name>
    <dbReference type="NCBI Taxonomy" id="332186"/>
    <lineage>
        <taxon>Bacteria</taxon>
        <taxon>Pseudomonadati</taxon>
        <taxon>Pseudomonadota</taxon>
        <taxon>Gammaproteobacteria</taxon>
        <taxon>Alteromonadales</taxon>
        <taxon>Shewanellaceae</taxon>
        <taxon>Shewanella</taxon>
    </lineage>
</organism>
<evidence type="ECO:0000313" key="2">
    <source>
        <dbReference type="Proteomes" id="UP001159075"/>
    </source>
</evidence>
<dbReference type="EMBL" id="JAOTLW010000013">
    <property type="protein sequence ID" value="MDI5832600.1"/>
    <property type="molecule type" value="Genomic_DNA"/>
</dbReference>
<dbReference type="Proteomes" id="UP001159075">
    <property type="component" value="Unassembled WGS sequence"/>
</dbReference>
<sequence>MNTSDIQYLKSLADKLFVGISVENGLDLHILNGDSSCNLVAGFTDVHVFGMKNEFVRKMSFSGIKVASFNGLLESFIKQLKAELHINARCFSDTFYIQEVTTWVAGRLDSLGYNVDAYQIGKGVFIVHMDKLFTESVGE</sequence>
<accession>A0ABT6UFT9</accession>
<gene>
    <name evidence="1" type="ORF">ODY93_13555</name>
</gene>
<evidence type="ECO:0000313" key="1">
    <source>
        <dbReference type="EMBL" id="MDI5832600.1"/>
    </source>
</evidence>
<name>A0ABT6UFT9_9GAMM</name>
<keyword evidence="2" id="KW-1185">Reference proteome</keyword>